<proteinExistence type="predicted"/>
<reference evidence="2" key="1">
    <citation type="submission" date="2020-10" db="EMBL/GenBank/DDBJ databases">
        <title>Taxonomic study of unclassified bacteria belonging to the class Ktedonobacteria.</title>
        <authorList>
            <person name="Yabe S."/>
            <person name="Wang C.M."/>
            <person name="Zheng Y."/>
            <person name="Sakai Y."/>
            <person name="Cavaletti L."/>
            <person name="Monciardini P."/>
            <person name="Donadio S."/>
        </authorList>
    </citation>
    <scope>NUCLEOTIDE SEQUENCE</scope>
    <source>
        <strain evidence="2">SOSP1-1</strain>
    </source>
</reference>
<dbReference type="AlphaFoldDB" id="A0A8J3I825"/>
<dbReference type="InterPro" id="IPR052344">
    <property type="entry name" value="Transposase-related"/>
</dbReference>
<feature type="domain" description="Transposase IS66 central" evidence="1">
    <location>
        <begin position="1"/>
        <end position="38"/>
    </location>
</feature>
<organism evidence="2 3">
    <name type="scientific">Ktedonospora formicarum</name>
    <dbReference type="NCBI Taxonomy" id="2778364"/>
    <lineage>
        <taxon>Bacteria</taxon>
        <taxon>Bacillati</taxon>
        <taxon>Chloroflexota</taxon>
        <taxon>Ktedonobacteria</taxon>
        <taxon>Ktedonobacterales</taxon>
        <taxon>Ktedonobacteraceae</taxon>
        <taxon>Ktedonospora</taxon>
    </lineage>
</organism>
<dbReference type="EMBL" id="BNJF01000004">
    <property type="protein sequence ID" value="GHO48555.1"/>
    <property type="molecule type" value="Genomic_DNA"/>
</dbReference>
<accession>A0A8J3I825</accession>
<evidence type="ECO:0000259" key="1">
    <source>
        <dbReference type="Pfam" id="PF03050"/>
    </source>
</evidence>
<evidence type="ECO:0000313" key="2">
    <source>
        <dbReference type="EMBL" id="GHO48555.1"/>
    </source>
</evidence>
<comment type="caution">
    <text evidence="2">The sequence shown here is derived from an EMBL/GenBank/DDBJ whole genome shotgun (WGS) entry which is preliminary data.</text>
</comment>
<name>A0A8J3I825_9CHLR</name>
<gene>
    <name evidence="2" type="ORF">KSX_67180</name>
</gene>
<dbReference type="Proteomes" id="UP000612362">
    <property type="component" value="Unassembled WGS sequence"/>
</dbReference>
<dbReference type="InterPro" id="IPR004291">
    <property type="entry name" value="Transposase_IS66_central"/>
</dbReference>
<sequence length="76" mass="8433">MRFLSNLDVPFDNSQAERDIRMFKVQQKISGCGSSLLGVQAFCRIRGYLSTLRKQGMNVLTALELACAGHPVLPSF</sequence>
<evidence type="ECO:0000313" key="3">
    <source>
        <dbReference type="Proteomes" id="UP000612362"/>
    </source>
</evidence>
<dbReference type="Pfam" id="PF03050">
    <property type="entry name" value="DDE_Tnp_IS66"/>
    <property type="match status" value="1"/>
</dbReference>
<keyword evidence="3" id="KW-1185">Reference proteome</keyword>
<protein>
    <recommendedName>
        <fullName evidence="1">Transposase IS66 central domain-containing protein</fullName>
    </recommendedName>
</protein>
<dbReference type="PANTHER" id="PTHR33678:SF1">
    <property type="entry name" value="BLL1576 PROTEIN"/>
    <property type="match status" value="1"/>
</dbReference>
<dbReference type="PANTHER" id="PTHR33678">
    <property type="entry name" value="BLL1576 PROTEIN"/>
    <property type="match status" value="1"/>
</dbReference>